<reference evidence="3" key="1">
    <citation type="journal article" date="2019" name="Int. J. Syst. Evol. Microbiol.">
        <title>The Global Catalogue of Microorganisms (GCM) 10K type strain sequencing project: providing services to taxonomists for standard genome sequencing and annotation.</title>
        <authorList>
            <consortium name="The Broad Institute Genomics Platform"/>
            <consortium name="The Broad Institute Genome Sequencing Center for Infectious Disease"/>
            <person name="Wu L."/>
            <person name="Ma J."/>
        </authorList>
    </citation>
    <scope>NUCLEOTIDE SEQUENCE [LARGE SCALE GENOMIC DNA]</scope>
    <source>
        <strain evidence="3">CGMCC 4.7289</strain>
    </source>
</reference>
<organism evidence="2 3">
    <name type="scientific">Hamadaea flava</name>
    <dbReference type="NCBI Taxonomy" id="1742688"/>
    <lineage>
        <taxon>Bacteria</taxon>
        <taxon>Bacillati</taxon>
        <taxon>Actinomycetota</taxon>
        <taxon>Actinomycetes</taxon>
        <taxon>Micromonosporales</taxon>
        <taxon>Micromonosporaceae</taxon>
        <taxon>Hamadaea</taxon>
    </lineage>
</organism>
<keyword evidence="1" id="KW-0812">Transmembrane</keyword>
<name>A0ABV8LPX0_9ACTN</name>
<feature type="transmembrane region" description="Helical" evidence="1">
    <location>
        <begin position="151"/>
        <end position="175"/>
    </location>
</feature>
<evidence type="ECO:0000313" key="3">
    <source>
        <dbReference type="Proteomes" id="UP001595816"/>
    </source>
</evidence>
<feature type="transmembrane region" description="Helical" evidence="1">
    <location>
        <begin position="54"/>
        <end position="74"/>
    </location>
</feature>
<keyword evidence="1" id="KW-0472">Membrane</keyword>
<protein>
    <submittedName>
        <fullName evidence="2">Uncharacterized protein</fullName>
    </submittedName>
</protein>
<dbReference type="EMBL" id="JBHSAY010000009">
    <property type="protein sequence ID" value="MFC4132380.1"/>
    <property type="molecule type" value="Genomic_DNA"/>
</dbReference>
<feature type="transmembrane region" description="Helical" evidence="1">
    <location>
        <begin position="195"/>
        <end position="213"/>
    </location>
</feature>
<evidence type="ECO:0000256" key="1">
    <source>
        <dbReference type="SAM" id="Phobius"/>
    </source>
</evidence>
<feature type="transmembrane region" description="Helical" evidence="1">
    <location>
        <begin position="94"/>
        <end position="114"/>
    </location>
</feature>
<proteinExistence type="predicted"/>
<keyword evidence="1" id="KW-1133">Transmembrane helix</keyword>
<comment type="caution">
    <text evidence="2">The sequence shown here is derived from an EMBL/GenBank/DDBJ whole genome shotgun (WGS) entry which is preliminary data.</text>
</comment>
<dbReference type="Proteomes" id="UP001595816">
    <property type="component" value="Unassembled WGS sequence"/>
</dbReference>
<feature type="transmembrane region" description="Helical" evidence="1">
    <location>
        <begin position="32"/>
        <end position="48"/>
    </location>
</feature>
<feature type="transmembrane region" description="Helical" evidence="1">
    <location>
        <begin position="303"/>
        <end position="326"/>
    </location>
</feature>
<dbReference type="RefSeq" id="WP_253753345.1">
    <property type="nucleotide sequence ID" value="NZ_JAMZDZ010000001.1"/>
</dbReference>
<evidence type="ECO:0000313" key="2">
    <source>
        <dbReference type="EMBL" id="MFC4132380.1"/>
    </source>
</evidence>
<feature type="transmembrane region" description="Helical" evidence="1">
    <location>
        <begin position="219"/>
        <end position="241"/>
    </location>
</feature>
<gene>
    <name evidence="2" type="ORF">ACFOZ4_17370</name>
</gene>
<accession>A0ABV8LPX0</accession>
<keyword evidence="3" id="KW-1185">Reference proteome</keyword>
<sequence length="403" mass="44270">MRADDRLLWRTERWFLRQGLPQLIEGYDFRQVVARMLPFLAFTALLWLDMFAAISPWIAGLIGAIAALAVWGWLTRFGRRPSPRLSTRTAVMVLAAHALIPPAMFLLAAMLGWIEVNLSLLGGLVEVTVGADEDFTDADFRAIVLTVTATWVLLDAALIAIGYVITSNGLFALTLRALRHAGHDLRQTVRLQGRALPVVMFATLFLFFTNELWQACNRLGWARIGLLVGVFALIASLAVGVRLNQEAARIEHDFTPAGVADACRGTPLAQRATSISGLAPIPLRPRQRINVLFVLAVRQLVRAAIVGAGLFAILMVFGLVVVYPAIAQKWIDAPVAYSKLFPGQPLAMFKLAMLLAGFGGMNFMVNGMSDPDDRAEYFAPSVDELQRVLGVHAAYTELRHQAR</sequence>
<feature type="transmembrane region" description="Helical" evidence="1">
    <location>
        <begin position="346"/>
        <end position="365"/>
    </location>
</feature>